<keyword evidence="3" id="KW-0233">DNA recombination</keyword>
<dbReference type="Proteomes" id="UP001491349">
    <property type="component" value="Unassembled WGS sequence"/>
</dbReference>
<evidence type="ECO:0000259" key="4">
    <source>
        <dbReference type="PROSITE" id="PS51898"/>
    </source>
</evidence>
<dbReference type="Gene3D" id="1.10.150.130">
    <property type="match status" value="1"/>
</dbReference>
<dbReference type="Gene3D" id="1.10.443.10">
    <property type="entry name" value="Intergrase catalytic core"/>
    <property type="match status" value="1"/>
</dbReference>
<dbReference type="Pfam" id="PF00589">
    <property type="entry name" value="Phage_integrase"/>
    <property type="match status" value="1"/>
</dbReference>
<gene>
    <name evidence="5" type="ORF">WMW71_02890</name>
</gene>
<comment type="similarity">
    <text evidence="1">Belongs to the 'phage' integrase family.</text>
</comment>
<dbReference type="InterPro" id="IPR011010">
    <property type="entry name" value="DNA_brk_join_enz"/>
</dbReference>
<dbReference type="PANTHER" id="PTHR30349:SF41">
    <property type="entry name" value="INTEGRASE_RECOMBINASE PROTEIN MJ0367-RELATED"/>
    <property type="match status" value="1"/>
</dbReference>
<comment type="caution">
    <text evidence="5">The sequence shown here is derived from an EMBL/GenBank/DDBJ whole genome shotgun (WGS) entry which is preliminary data.</text>
</comment>
<dbReference type="InterPro" id="IPR013762">
    <property type="entry name" value="Integrase-like_cat_sf"/>
</dbReference>
<dbReference type="PANTHER" id="PTHR30349">
    <property type="entry name" value="PHAGE INTEGRASE-RELATED"/>
    <property type="match status" value="1"/>
</dbReference>
<accession>A0ABU9DY00</accession>
<sequence>MSVLNEKTKNAKISVFVDFIPAEFRQAKDWLIVYYAKNPLTQKLERQRVRVPKIKGNSERLRFAKKMVVEVNGKLLSGWSPFLEENGKNFKGWNEAIFDFEKYLKKQFDDGGLRFDSIRTYTSNLSLLKEFIKTKKLKIDFVLQFNKSICVQYLDWIYMERNNSPRTRNNHLIFLRLLGNYFLQRGILAENPTTGLKNLPKTVKKRIYIPDDIRVNIKKEVLQYGNGYYCCCMMIYYCMIRNTELGKMRVKHINLEENNIFIPKEISKNKKDETVTILDNFKSVIAKHIKNAHPEDYLFSNDSFLPGEKVLERKKIYRQWQKLQEKLGFKKEYQFYSLKDTGITNLFLLGLPAIKIRNQARHSSIQITELYTPRNMGCDEAIRLTKNKF</sequence>
<dbReference type="PROSITE" id="PS51898">
    <property type="entry name" value="TYR_RECOMBINASE"/>
    <property type="match status" value="1"/>
</dbReference>
<name>A0ABU9DY00_9FLAO</name>
<dbReference type="InterPro" id="IPR050090">
    <property type="entry name" value="Tyrosine_recombinase_XerCD"/>
</dbReference>
<evidence type="ECO:0000256" key="3">
    <source>
        <dbReference type="ARBA" id="ARBA00023172"/>
    </source>
</evidence>
<dbReference type="InterPro" id="IPR010998">
    <property type="entry name" value="Integrase_recombinase_N"/>
</dbReference>
<organism evidence="5 6">
    <name type="scientific">Flavobacterium buctense</name>
    <dbReference type="NCBI Taxonomy" id="1648146"/>
    <lineage>
        <taxon>Bacteria</taxon>
        <taxon>Pseudomonadati</taxon>
        <taxon>Bacteroidota</taxon>
        <taxon>Flavobacteriia</taxon>
        <taxon>Flavobacteriales</taxon>
        <taxon>Flavobacteriaceae</taxon>
        <taxon>Flavobacterium</taxon>
    </lineage>
</organism>
<feature type="domain" description="Tyr recombinase" evidence="4">
    <location>
        <begin position="208"/>
        <end position="387"/>
    </location>
</feature>
<dbReference type="SUPFAM" id="SSF56349">
    <property type="entry name" value="DNA breaking-rejoining enzymes"/>
    <property type="match status" value="1"/>
</dbReference>
<evidence type="ECO:0000313" key="6">
    <source>
        <dbReference type="Proteomes" id="UP001491349"/>
    </source>
</evidence>
<keyword evidence="6" id="KW-1185">Reference proteome</keyword>
<reference evidence="5 6" key="1">
    <citation type="submission" date="2024-04" db="EMBL/GenBank/DDBJ databases">
        <title>draft genome sequnece of Flavobacterium buctense JCM 30750.</title>
        <authorList>
            <person name="Kim D.-U."/>
        </authorList>
    </citation>
    <scope>NUCLEOTIDE SEQUENCE [LARGE SCALE GENOMIC DNA]</scope>
    <source>
        <strain evidence="5 6">JCM 30750</strain>
    </source>
</reference>
<dbReference type="CDD" id="cd00397">
    <property type="entry name" value="DNA_BRE_C"/>
    <property type="match status" value="1"/>
</dbReference>
<evidence type="ECO:0000313" key="5">
    <source>
        <dbReference type="EMBL" id="MEK8179276.1"/>
    </source>
</evidence>
<protein>
    <submittedName>
        <fullName evidence="5">Tyrosine-type recombinase/integrase</fullName>
    </submittedName>
</protein>
<keyword evidence="2" id="KW-0238">DNA-binding</keyword>
<dbReference type="EMBL" id="JBBPCB010000001">
    <property type="protein sequence ID" value="MEK8179276.1"/>
    <property type="molecule type" value="Genomic_DNA"/>
</dbReference>
<evidence type="ECO:0000256" key="1">
    <source>
        <dbReference type="ARBA" id="ARBA00008857"/>
    </source>
</evidence>
<dbReference type="InterPro" id="IPR002104">
    <property type="entry name" value="Integrase_catalytic"/>
</dbReference>
<evidence type="ECO:0000256" key="2">
    <source>
        <dbReference type="ARBA" id="ARBA00023125"/>
    </source>
</evidence>
<proteinExistence type="inferred from homology"/>
<dbReference type="RefSeq" id="WP_187659397.1">
    <property type="nucleotide sequence ID" value="NZ_JACTAB010000001.1"/>
</dbReference>